<dbReference type="InterPro" id="IPR004807">
    <property type="entry name" value="UvrB"/>
</dbReference>
<organism evidence="17 18">
    <name type="scientific">Defluviitoga tunisiensis</name>
    <dbReference type="NCBI Taxonomy" id="1006576"/>
    <lineage>
        <taxon>Bacteria</taxon>
        <taxon>Thermotogati</taxon>
        <taxon>Thermotogota</taxon>
        <taxon>Thermotogae</taxon>
        <taxon>Petrotogales</taxon>
        <taxon>Petrotogaceae</taxon>
        <taxon>Defluviitoga</taxon>
    </lineage>
</organism>
<reference evidence="18" key="1">
    <citation type="submission" date="2014-11" db="EMBL/GenBank/DDBJ databases">
        <authorList>
            <person name="Wibberg D."/>
        </authorList>
    </citation>
    <scope>NUCLEOTIDE SEQUENCE [LARGE SCALE GENOMIC DNA]</scope>
    <source>
        <strain evidence="18">L3</strain>
    </source>
</reference>
<keyword evidence="5 12" id="KW-0227">DNA damage</keyword>
<dbReference type="EMBL" id="LN824141">
    <property type="protein sequence ID" value="CEP78835.1"/>
    <property type="molecule type" value="Genomic_DNA"/>
</dbReference>
<dbReference type="KEGG" id="dtn:DTL3_1545"/>
<evidence type="ECO:0000256" key="10">
    <source>
        <dbReference type="ARBA" id="ARBA00026033"/>
    </source>
</evidence>
<feature type="domain" description="UVR" evidence="14">
    <location>
        <begin position="617"/>
        <end position="652"/>
    </location>
</feature>
<comment type="subunit">
    <text evidence="10 12 13">Forms a heterotetramer with UvrA during the search for lesions. Interacts with UvrC in an incision complex.</text>
</comment>
<keyword evidence="3 12" id="KW-0963">Cytoplasm</keyword>
<dbReference type="InterPro" id="IPR041471">
    <property type="entry name" value="UvrB_inter"/>
</dbReference>
<dbReference type="Gene3D" id="4.10.860.10">
    <property type="entry name" value="UVR domain"/>
    <property type="match status" value="1"/>
</dbReference>
<keyword evidence="6 12" id="KW-0228">DNA excision</keyword>
<dbReference type="PROSITE" id="PS50151">
    <property type="entry name" value="UVR"/>
    <property type="match status" value="1"/>
</dbReference>
<evidence type="ECO:0000256" key="2">
    <source>
        <dbReference type="ARBA" id="ARBA00008533"/>
    </source>
</evidence>
<keyword evidence="12 13" id="KW-0742">SOS response</keyword>
<dbReference type="InterPro" id="IPR006935">
    <property type="entry name" value="Helicase/UvrB_N"/>
</dbReference>
<dbReference type="SMART" id="SM00490">
    <property type="entry name" value="HELICc"/>
    <property type="match status" value="1"/>
</dbReference>
<dbReference type="GO" id="GO:0005524">
    <property type="term" value="F:ATP binding"/>
    <property type="evidence" value="ECO:0007669"/>
    <property type="project" value="UniProtKB-UniRule"/>
</dbReference>
<accession>A0A0C7P3G5</accession>
<evidence type="ECO:0000256" key="4">
    <source>
        <dbReference type="ARBA" id="ARBA00022741"/>
    </source>
</evidence>
<dbReference type="NCBIfam" id="NF003673">
    <property type="entry name" value="PRK05298.1"/>
    <property type="match status" value="1"/>
</dbReference>
<feature type="domain" description="Helicase C-terminal" evidence="16">
    <location>
        <begin position="426"/>
        <end position="588"/>
    </location>
</feature>
<dbReference type="OrthoDB" id="9806651at2"/>
<evidence type="ECO:0000256" key="3">
    <source>
        <dbReference type="ARBA" id="ARBA00022490"/>
    </source>
</evidence>
<dbReference type="GO" id="GO:0009380">
    <property type="term" value="C:excinuclease repair complex"/>
    <property type="evidence" value="ECO:0007669"/>
    <property type="project" value="InterPro"/>
</dbReference>
<dbReference type="CDD" id="cd17916">
    <property type="entry name" value="DEXHc_UvrB"/>
    <property type="match status" value="1"/>
</dbReference>
<evidence type="ECO:0000256" key="8">
    <source>
        <dbReference type="ARBA" id="ARBA00022881"/>
    </source>
</evidence>
<dbReference type="STRING" id="1006576.DTL3_1545"/>
<dbReference type="Pfam" id="PF04851">
    <property type="entry name" value="ResIII"/>
    <property type="match status" value="1"/>
</dbReference>
<evidence type="ECO:0000313" key="17">
    <source>
        <dbReference type="EMBL" id="CEP78835.1"/>
    </source>
</evidence>
<proteinExistence type="inferred from homology"/>
<evidence type="ECO:0000256" key="9">
    <source>
        <dbReference type="ARBA" id="ARBA00023204"/>
    </source>
</evidence>
<dbReference type="Gene3D" id="3.40.50.300">
    <property type="entry name" value="P-loop containing nucleotide triphosphate hydrolases"/>
    <property type="match status" value="3"/>
</dbReference>
<evidence type="ECO:0000259" key="16">
    <source>
        <dbReference type="PROSITE" id="PS51194"/>
    </source>
</evidence>
<keyword evidence="9 12" id="KW-0234">DNA repair</keyword>
<dbReference type="AlphaFoldDB" id="A0A0C7P3G5"/>
<comment type="subcellular location">
    <subcellularLocation>
        <location evidence="1 12 13">Cytoplasm</location>
    </subcellularLocation>
</comment>
<dbReference type="GO" id="GO:0009381">
    <property type="term" value="F:excinuclease ABC activity"/>
    <property type="evidence" value="ECO:0007669"/>
    <property type="project" value="UniProtKB-UniRule"/>
</dbReference>
<dbReference type="NCBIfam" id="TIGR00631">
    <property type="entry name" value="uvrb"/>
    <property type="match status" value="1"/>
</dbReference>
<evidence type="ECO:0000259" key="14">
    <source>
        <dbReference type="PROSITE" id="PS50151"/>
    </source>
</evidence>
<feature type="binding site" evidence="12">
    <location>
        <begin position="36"/>
        <end position="43"/>
    </location>
    <ligand>
        <name>ATP</name>
        <dbReference type="ChEBI" id="CHEBI:30616"/>
    </ligand>
</feature>
<evidence type="ECO:0000256" key="12">
    <source>
        <dbReference type="HAMAP-Rule" id="MF_00204"/>
    </source>
</evidence>
<keyword evidence="8 12" id="KW-0267">Excision nuclease</keyword>
<evidence type="ECO:0000256" key="7">
    <source>
        <dbReference type="ARBA" id="ARBA00022840"/>
    </source>
</evidence>
<dbReference type="PROSITE" id="PS51192">
    <property type="entry name" value="HELICASE_ATP_BIND_1"/>
    <property type="match status" value="1"/>
</dbReference>
<name>A0A0C7P3G5_DEFTU</name>
<dbReference type="CDD" id="cd18790">
    <property type="entry name" value="SF2_C_UvrB"/>
    <property type="match status" value="1"/>
</dbReference>
<dbReference type="GO" id="GO:0016887">
    <property type="term" value="F:ATP hydrolysis activity"/>
    <property type="evidence" value="ECO:0007669"/>
    <property type="project" value="InterPro"/>
</dbReference>
<dbReference type="InterPro" id="IPR014001">
    <property type="entry name" value="Helicase_ATP-bd"/>
</dbReference>
<dbReference type="PATRIC" id="fig|1006576.9.peg.1542"/>
<keyword evidence="18" id="KW-1185">Reference proteome</keyword>
<keyword evidence="7 12" id="KW-0067">ATP-binding</keyword>
<dbReference type="HAMAP" id="MF_00204">
    <property type="entry name" value="UvrB"/>
    <property type="match status" value="1"/>
</dbReference>
<protein>
    <recommendedName>
        <fullName evidence="11 12">UvrABC system protein B</fullName>
        <shortName evidence="12">Protein UvrB</shortName>
    </recommendedName>
    <alternativeName>
        <fullName evidence="12">Excinuclease ABC subunit B</fullName>
    </alternativeName>
</protein>
<evidence type="ECO:0000313" key="18">
    <source>
        <dbReference type="Proteomes" id="UP000032809"/>
    </source>
</evidence>
<evidence type="ECO:0000256" key="1">
    <source>
        <dbReference type="ARBA" id="ARBA00004496"/>
    </source>
</evidence>
<dbReference type="SUPFAM" id="SSF46600">
    <property type="entry name" value="C-terminal UvrC-binding domain of UvrB"/>
    <property type="match status" value="1"/>
</dbReference>
<dbReference type="Pfam" id="PF02151">
    <property type="entry name" value="UVR"/>
    <property type="match status" value="1"/>
</dbReference>
<keyword evidence="17" id="KW-0378">Hydrolase</keyword>
<dbReference type="Pfam" id="PF12344">
    <property type="entry name" value="UvrB"/>
    <property type="match status" value="1"/>
</dbReference>
<dbReference type="GO" id="GO:0009432">
    <property type="term" value="P:SOS response"/>
    <property type="evidence" value="ECO:0007669"/>
    <property type="project" value="UniProtKB-UniRule"/>
</dbReference>
<keyword evidence="4 12" id="KW-0547">Nucleotide-binding</keyword>
<dbReference type="InterPro" id="IPR024759">
    <property type="entry name" value="UvrB_YAD/RRR_dom"/>
</dbReference>
<dbReference type="HOGENOM" id="CLU_009621_2_1_0"/>
<dbReference type="Pfam" id="PF17757">
    <property type="entry name" value="UvrB_inter"/>
    <property type="match status" value="1"/>
</dbReference>
<evidence type="ECO:0000256" key="5">
    <source>
        <dbReference type="ARBA" id="ARBA00022763"/>
    </source>
</evidence>
<comment type="function">
    <text evidence="12">The UvrABC repair system catalyzes the recognition and processing of DNA lesions. A damage recognition complex composed of 2 UvrA and 2 UvrB subunits scans DNA for abnormalities. Upon binding of the UvrA(2)B(2) complex to a putative damaged site, the DNA wraps around one UvrB monomer. DNA wrap is dependent on ATP binding by UvrB and probably causes local melting of the DNA helix, facilitating insertion of UvrB beta-hairpin between the DNA strands. Then UvrB probes one DNA strand for the presence of a lesion. If a lesion is found the UvrA subunits dissociate and the UvrB-DNA preincision complex is formed. This complex is subsequently bound by UvrC and the second UvrB is released. If no lesion is found, the DNA wraps around the other UvrB subunit that will check the other stand for damage.</text>
</comment>
<dbReference type="InterPro" id="IPR027417">
    <property type="entry name" value="P-loop_NTPase"/>
</dbReference>
<comment type="domain">
    <text evidence="12">The beta-hairpin motif is involved in DNA binding.</text>
</comment>
<dbReference type="SMART" id="SM00487">
    <property type="entry name" value="DEXDc"/>
    <property type="match status" value="1"/>
</dbReference>
<dbReference type="GO" id="GO:0006289">
    <property type="term" value="P:nucleotide-excision repair"/>
    <property type="evidence" value="ECO:0007669"/>
    <property type="project" value="UniProtKB-UniRule"/>
</dbReference>
<dbReference type="InterPro" id="IPR001943">
    <property type="entry name" value="UVR_dom"/>
</dbReference>
<evidence type="ECO:0000259" key="15">
    <source>
        <dbReference type="PROSITE" id="PS51192"/>
    </source>
</evidence>
<sequence>MFKLLSEYDPQGDQPKAIDDLVQGIEKSYRFQTLLGVTGSGKTFTMANVIAKINRPTLVLSPNKILAVQLYNEFKEFFPENKVEFFVSYYDYYQPEAYIPSRDIYIEKNADINDVLVKMRLSTLKSVLTRRDVIVVSSVSAIYASGNPDDFSNINLYLRVGESYPRRNILLKLGKMQYTRQEKDFIGGTFRWKGEFLEIFPPYEDFGIRITFFDDEVERIEAFDVFNRTIIEEFDKIVIYPAKEFVTSDEKILSAISEIEKELIKQIDYFKREGKLLEAQRIEQRTRQDIEFLQTLGYCKGIENYSRFFDGRQPGDSPWTLLDYFDDDFVTFIDESHIAVPQLRAMFRGDYARKKNLVDYGFRLPAALDNRPLRFDEFLDKTNQIIFVSATPGPFEMEISEQVVEQIIRPTGLIDPEVVVKPTEGQVDDFISEVNNVVEKGERALAVVLTKKDAEILSDHLNLLGIKSLYLHSELDTIERAEVVKKLRNGEIDVVVGVNLLREGLDLPEVSLVAVMDADREGFLRSETTLIQTIGRAARNINGKVLLYADRITEAMKTAISETNRRRKIQMKYNQDNNITPKSIIKKLPEDIFAPFKESEIKEDDFIFAVEENISPQDYLALLEEKMYEAASELRYEDAARYRDEIKRITRKYNIQQS</sequence>
<dbReference type="PANTHER" id="PTHR24029:SF0">
    <property type="entry name" value="UVRABC SYSTEM PROTEIN B"/>
    <property type="match status" value="1"/>
</dbReference>
<dbReference type="PROSITE" id="PS51194">
    <property type="entry name" value="HELICASE_CTER"/>
    <property type="match status" value="1"/>
</dbReference>
<feature type="domain" description="Helicase ATP-binding" evidence="15">
    <location>
        <begin position="23"/>
        <end position="171"/>
    </location>
</feature>
<evidence type="ECO:0000256" key="11">
    <source>
        <dbReference type="ARBA" id="ARBA00029504"/>
    </source>
</evidence>
<comment type="similarity">
    <text evidence="2 12 13">Belongs to the UvrB family.</text>
</comment>
<dbReference type="InterPro" id="IPR036876">
    <property type="entry name" value="UVR_dom_sf"/>
</dbReference>
<dbReference type="RefSeq" id="WP_045088206.1">
    <property type="nucleotide sequence ID" value="NZ_LN824141.1"/>
</dbReference>
<dbReference type="Pfam" id="PF00271">
    <property type="entry name" value="Helicase_C"/>
    <property type="match status" value="1"/>
</dbReference>
<dbReference type="GO" id="GO:0003677">
    <property type="term" value="F:DNA binding"/>
    <property type="evidence" value="ECO:0007669"/>
    <property type="project" value="UniProtKB-UniRule"/>
</dbReference>
<dbReference type="GO" id="GO:0004386">
    <property type="term" value="F:helicase activity"/>
    <property type="evidence" value="ECO:0007669"/>
    <property type="project" value="UniProtKB-KW"/>
</dbReference>
<evidence type="ECO:0000256" key="6">
    <source>
        <dbReference type="ARBA" id="ARBA00022769"/>
    </source>
</evidence>
<dbReference type="Proteomes" id="UP000032809">
    <property type="component" value="Chromosome I"/>
</dbReference>
<dbReference type="PANTHER" id="PTHR24029">
    <property type="entry name" value="UVRABC SYSTEM PROTEIN B"/>
    <property type="match status" value="1"/>
</dbReference>
<keyword evidence="17" id="KW-0347">Helicase</keyword>
<evidence type="ECO:0000256" key="13">
    <source>
        <dbReference type="RuleBase" id="RU003587"/>
    </source>
</evidence>
<dbReference type="SUPFAM" id="SSF52540">
    <property type="entry name" value="P-loop containing nucleoside triphosphate hydrolases"/>
    <property type="match status" value="2"/>
</dbReference>
<dbReference type="GO" id="GO:0005737">
    <property type="term" value="C:cytoplasm"/>
    <property type="evidence" value="ECO:0007669"/>
    <property type="project" value="UniProtKB-SubCell"/>
</dbReference>
<gene>
    <name evidence="12 17" type="primary">uvrB</name>
    <name evidence="17" type="ORF">DTL3_1545</name>
</gene>
<feature type="short sequence motif" description="Beta-hairpin" evidence="12">
    <location>
        <begin position="89"/>
        <end position="112"/>
    </location>
</feature>
<dbReference type="InterPro" id="IPR001650">
    <property type="entry name" value="Helicase_C-like"/>
</dbReference>